<sequence length="110" mass="13356">MLPVARRLRREMTLSEQHLWFRFLRSYPVKIYKQRIIESFVVDFYCAEARLVIELDGSQHYTEQGKAYDEERSQILREYGLKVLRFSNREVEQQFDAVCEKIHQEIQARV</sequence>
<dbReference type="EMBL" id="NMTY01000004">
    <property type="protein sequence ID" value="PDX82638.1"/>
    <property type="molecule type" value="Genomic_DNA"/>
</dbReference>
<dbReference type="Gene3D" id="3.40.960.10">
    <property type="entry name" value="VSR Endonuclease"/>
    <property type="match status" value="1"/>
</dbReference>
<dbReference type="PANTHER" id="PTHR38590">
    <property type="entry name" value="BLL0828 PROTEIN"/>
    <property type="match status" value="1"/>
</dbReference>
<gene>
    <name evidence="2" type="ORF">CGS58_03500</name>
</gene>
<comment type="caution">
    <text evidence="2">The sequence shown here is derived from an EMBL/GenBank/DDBJ whole genome shotgun (WGS) entry which is preliminary data.</text>
</comment>
<protein>
    <submittedName>
        <fullName evidence="2">Endonuclease</fullName>
    </submittedName>
</protein>
<evidence type="ECO:0000259" key="1">
    <source>
        <dbReference type="Pfam" id="PF04480"/>
    </source>
</evidence>
<dbReference type="Pfam" id="PF04480">
    <property type="entry name" value="DUF559"/>
    <property type="match status" value="1"/>
</dbReference>
<dbReference type="CDD" id="cd01038">
    <property type="entry name" value="Endonuclease_DUF559"/>
    <property type="match status" value="1"/>
</dbReference>
<keyword evidence="2" id="KW-0540">Nuclease</keyword>
<evidence type="ECO:0000313" key="2">
    <source>
        <dbReference type="EMBL" id="PDX82638.1"/>
    </source>
</evidence>
<keyword evidence="2" id="KW-0255">Endonuclease</keyword>
<dbReference type="SUPFAM" id="SSF52980">
    <property type="entry name" value="Restriction endonuclease-like"/>
    <property type="match status" value="1"/>
</dbReference>
<feature type="domain" description="DUF559" evidence="1">
    <location>
        <begin position="4"/>
        <end position="107"/>
    </location>
</feature>
<dbReference type="InterPro" id="IPR011335">
    <property type="entry name" value="Restrct_endonuc-II-like"/>
</dbReference>
<dbReference type="GO" id="GO:0004519">
    <property type="term" value="F:endonuclease activity"/>
    <property type="evidence" value="ECO:0007669"/>
    <property type="project" value="UniProtKB-KW"/>
</dbReference>
<dbReference type="AlphaFoldDB" id="A0A2A7AUD8"/>
<dbReference type="Proteomes" id="UP000220005">
    <property type="component" value="Unassembled WGS sequence"/>
</dbReference>
<evidence type="ECO:0000313" key="3">
    <source>
        <dbReference type="Proteomes" id="UP000220005"/>
    </source>
</evidence>
<keyword evidence="2" id="KW-0378">Hydrolase</keyword>
<reference evidence="2 3" key="1">
    <citation type="journal article" date="2017" name="Front. Microbiol.">
        <title>New Insights into the Diversity of the Genus Faecalibacterium.</title>
        <authorList>
            <person name="Benevides L."/>
            <person name="Burman S."/>
            <person name="Martin R."/>
            <person name="Robert V."/>
            <person name="Thomas M."/>
            <person name="Miquel S."/>
            <person name="Chain F."/>
            <person name="Sokol H."/>
            <person name="Bermudez-Humaran L.G."/>
            <person name="Morrison M."/>
            <person name="Langella P."/>
            <person name="Azevedo V.A."/>
            <person name="Chatel J.M."/>
            <person name="Soares S."/>
        </authorList>
    </citation>
    <scope>NUCLEOTIDE SEQUENCE [LARGE SCALE GENOMIC DNA]</scope>
    <source>
        <strain evidence="2 3">CNCM I 4575</strain>
    </source>
</reference>
<name>A0A2A7AUD8_9FIRM</name>
<dbReference type="InterPro" id="IPR007569">
    <property type="entry name" value="DUF559"/>
</dbReference>
<organism evidence="2 3">
    <name type="scientific">Faecalibacterium prausnitzii</name>
    <dbReference type="NCBI Taxonomy" id="853"/>
    <lineage>
        <taxon>Bacteria</taxon>
        <taxon>Bacillati</taxon>
        <taxon>Bacillota</taxon>
        <taxon>Clostridia</taxon>
        <taxon>Eubacteriales</taxon>
        <taxon>Oscillospiraceae</taxon>
        <taxon>Faecalibacterium</taxon>
    </lineage>
</organism>
<dbReference type="PANTHER" id="PTHR38590:SF1">
    <property type="entry name" value="BLL0828 PROTEIN"/>
    <property type="match status" value="1"/>
</dbReference>
<dbReference type="InterPro" id="IPR047216">
    <property type="entry name" value="Endonuclease_DUF559_bact"/>
</dbReference>
<accession>A0A2A7AUD8</accession>
<proteinExistence type="predicted"/>